<name>A0ACC0M953_RHOML</name>
<evidence type="ECO:0000313" key="2">
    <source>
        <dbReference type="Proteomes" id="UP001062846"/>
    </source>
</evidence>
<proteinExistence type="predicted"/>
<dbReference type="Proteomes" id="UP001062846">
    <property type="component" value="Chromosome 9"/>
</dbReference>
<protein>
    <submittedName>
        <fullName evidence="1">Uncharacterized protein</fullName>
    </submittedName>
</protein>
<comment type="caution">
    <text evidence="1">The sequence shown here is derived from an EMBL/GenBank/DDBJ whole genome shotgun (WGS) entry which is preliminary data.</text>
</comment>
<sequence length="496" mass="55128">MTPAKPLADIGRESNMHSSPTVAAHIVNRILLAKSSGKDTMGISNSHGAIIKVEDPCDEQITAQADANEIRVAEDPEATDYSSSFDGTVSGTENCAEMSDAEVESCFGGDNGFPFDGFSSVFPMRKKKLTTHWRRFVRPLMWRCKWTELKIKQFQSQASKYSRELAAYDQKQLELDQLTSENFASKSLPFTIQSHGNKTMKRRKRKRVEDTTDVTLYMSQHNLFSYNENKTSDPDSTFVAEEFSNPVFAENDNTSRDEGGTCNDSSFYESKDGNESLEEILHRIETVHSRVHKLKSQLVVVIGENGMKLSSSENLSLLVRCDGQNSSAHSPTFSACNGDTTSLGALNIPNQNLSEYDIGDFMMPESMFSSYGEGIFVPDIIESTVSVLSSADVTMHQSQIGDSCEDQIMDNVHIHYQQAELEIKQTTEKHREPEGSGQEESSDPSPFPASEPDLPPITSTLNEQSRLASCLGSEIRFPKSKRKRGERKAGSGNWSR</sequence>
<reference evidence="1" key="1">
    <citation type="submission" date="2022-02" db="EMBL/GenBank/DDBJ databases">
        <title>Plant Genome Project.</title>
        <authorList>
            <person name="Zhang R.-G."/>
        </authorList>
    </citation>
    <scope>NUCLEOTIDE SEQUENCE</scope>
    <source>
        <strain evidence="1">AT1</strain>
    </source>
</reference>
<evidence type="ECO:0000313" key="1">
    <source>
        <dbReference type="EMBL" id="KAI8537301.1"/>
    </source>
</evidence>
<gene>
    <name evidence="1" type="ORF">RHMOL_Rhmol09G0012800</name>
</gene>
<organism evidence="1 2">
    <name type="scientific">Rhododendron molle</name>
    <name type="common">Chinese azalea</name>
    <name type="synonym">Azalea mollis</name>
    <dbReference type="NCBI Taxonomy" id="49168"/>
    <lineage>
        <taxon>Eukaryota</taxon>
        <taxon>Viridiplantae</taxon>
        <taxon>Streptophyta</taxon>
        <taxon>Embryophyta</taxon>
        <taxon>Tracheophyta</taxon>
        <taxon>Spermatophyta</taxon>
        <taxon>Magnoliopsida</taxon>
        <taxon>eudicotyledons</taxon>
        <taxon>Gunneridae</taxon>
        <taxon>Pentapetalae</taxon>
        <taxon>asterids</taxon>
        <taxon>Ericales</taxon>
        <taxon>Ericaceae</taxon>
        <taxon>Ericoideae</taxon>
        <taxon>Rhodoreae</taxon>
        <taxon>Rhododendron</taxon>
    </lineage>
</organism>
<dbReference type="EMBL" id="CM046396">
    <property type="protein sequence ID" value="KAI8537301.1"/>
    <property type="molecule type" value="Genomic_DNA"/>
</dbReference>
<keyword evidence="2" id="KW-1185">Reference proteome</keyword>
<accession>A0ACC0M953</accession>